<reference evidence="1 2" key="1">
    <citation type="submission" date="2020-08" db="EMBL/GenBank/DDBJ databases">
        <title>Aphidius gifuensis genome sequencing and assembly.</title>
        <authorList>
            <person name="Du Z."/>
        </authorList>
    </citation>
    <scope>NUCLEOTIDE SEQUENCE [LARGE SCALE GENOMIC DNA]</scope>
    <source>
        <strain evidence="1">YNYX2018</strain>
        <tissue evidence="1">Adults</tissue>
    </source>
</reference>
<comment type="caution">
    <text evidence="1">The sequence shown here is derived from an EMBL/GenBank/DDBJ whole genome shotgun (WGS) entry which is preliminary data.</text>
</comment>
<organism evidence="1 2">
    <name type="scientific">Aphidius gifuensis</name>
    <name type="common">Parasitoid wasp</name>
    <dbReference type="NCBI Taxonomy" id="684658"/>
    <lineage>
        <taxon>Eukaryota</taxon>
        <taxon>Metazoa</taxon>
        <taxon>Ecdysozoa</taxon>
        <taxon>Arthropoda</taxon>
        <taxon>Hexapoda</taxon>
        <taxon>Insecta</taxon>
        <taxon>Pterygota</taxon>
        <taxon>Neoptera</taxon>
        <taxon>Endopterygota</taxon>
        <taxon>Hymenoptera</taxon>
        <taxon>Apocrita</taxon>
        <taxon>Ichneumonoidea</taxon>
        <taxon>Braconidae</taxon>
        <taxon>Aphidiinae</taxon>
        <taxon>Aphidius</taxon>
    </lineage>
</organism>
<dbReference type="Proteomes" id="UP000639338">
    <property type="component" value="Unassembled WGS sequence"/>
</dbReference>
<dbReference type="AlphaFoldDB" id="A0A834XTF1"/>
<evidence type="ECO:0000313" key="2">
    <source>
        <dbReference type="Proteomes" id="UP000639338"/>
    </source>
</evidence>
<gene>
    <name evidence="1" type="ORF">HCN44_001463</name>
</gene>
<keyword evidence="2" id="KW-1185">Reference proteome</keyword>
<protein>
    <submittedName>
        <fullName evidence="1">Uncharacterized protein</fullName>
    </submittedName>
</protein>
<dbReference type="EMBL" id="JACMRX010000003">
    <property type="protein sequence ID" value="KAF7992138.1"/>
    <property type="molecule type" value="Genomic_DNA"/>
</dbReference>
<accession>A0A834XTF1</accession>
<name>A0A834XTF1_APHGI</name>
<evidence type="ECO:0000313" key="1">
    <source>
        <dbReference type="EMBL" id="KAF7992138.1"/>
    </source>
</evidence>
<dbReference type="OrthoDB" id="6160353at2759"/>
<proteinExistence type="predicted"/>
<sequence length="352" mass="40064">MEQFCPLCQKIGQMKIIKQMQINPKEFIIMCTEPKCPWPFGYEKIEIIPRDFKLISKPQKRKEKKKNTVEIDKLVLYTPPVTPNEDSTSEIDSMTLLTTQNYSAEPSNIKKLSKHDKKASLPFNNNKSIFDIDDSTTVPRKEIDNLIVKMNKSKNCDNINKLVNKKIKSNGIKIKANKRQKLNITKQIKGEKLYVLKQKNESNNIVKSSTEISHENNINLIDNSLPKIDNIINENTINYNDNISLELNSNLESYHDIDNEFNIDGSNAFIGIPSTNLPVENSIVAYDSNITNDTSNIVSENSKILADNNLNGNNDCTFSGLQNFDDLISNECSQLTTYQTDDTELDWLSLCS</sequence>